<organism evidence="6 7">
    <name type="scientific">Penicillium camemberti (strain FM 013)</name>
    <dbReference type="NCBI Taxonomy" id="1429867"/>
    <lineage>
        <taxon>Eukaryota</taxon>
        <taxon>Fungi</taxon>
        <taxon>Dikarya</taxon>
        <taxon>Ascomycota</taxon>
        <taxon>Pezizomycotina</taxon>
        <taxon>Eurotiomycetes</taxon>
        <taxon>Eurotiomycetidae</taxon>
        <taxon>Eurotiales</taxon>
        <taxon>Aspergillaceae</taxon>
        <taxon>Penicillium</taxon>
    </lineage>
</organism>
<accession>A0A0G4PVQ8</accession>
<keyword evidence="3" id="KW-0032">Aminotransferase</keyword>
<dbReference type="Proteomes" id="UP000053732">
    <property type="component" value="Unassembled WGS sequence"/>
</dbReference>
<dbReference type="PANTHER" id="PTHR42790:SF21">
    <property type="entry name" value="AROMATIC_AMINOADIPATE AMINOTRANSFERASE 1"/>
    <property type="match status" value="1"/>
</dbReference>
<dbReference type="GO" id="GO:0019878">
    <property type="term" value="P:lysine biosynthetic process via aminoadipic acid"/>
    <property type="evidence" value="ECO:0007669"/>
    <property type="project" value="TreeGrafter"/>
</dbReference>
<dbReference type="AlphaFoldDB" id="A0A0G4PVQ8"/>
<keyword evidence="7" id="KW-1185">Reference proteome</keyword>
<dbReference type="SUPFAM" id="SSF53383">
    <property type="entry name" value="PLP-dependent transferases"/>
    <property type="match status" value="1"/>
</dbReference>
<evidence type="ECO:0000313" key="7">
    <source>
        <dbReference type="Proteomes" id="UP000053732"/>
    </source>
</evidence>
<proteinExistence type="inferred from homology"/>
<evidence type="ECO:0000256" key="5">
    <source>
        <dbReference type="ARBA" id="ARBA00022898"/>
    </source>
</evidence>
<evidence type="ECO:0000256" key="2">
    <source>
        <dbReference type="ARBA" id="ARBA00007441"/>
    </source>
</evidence>
<dbReference type="InterPro" id="IPR015424">
    <property type="entry name" value="PyrdxlP-dep_Trfase"/>
</dbReference>
<dbReference type="GO" id="GO:0006571">
    <property type="term" value="P:tyrosine biosynthetic process"/>
    <property type="evidence" value="ECO:0007669"/>
    <property type="project" value="TreeGrafter"/>
</dbReference>
<gene>
    <name evidence="6" type="ORF">PCAMFM013_S055g000006</name>
</gene>
<dbReference type="EMBL" id="HG793188">
    <property type="protein sequence ID" value="CRL30591.1"/>
    <property type="molecule type" value="Genomic_DNA"/>
</dbReference>
<evidence type="ECO:0000256" key="3">
    <source>
        <dbReference type="ARBA" id="ARBA00022576"/>
    </source>
</evidence>
<sequence length="102" mass="11499">MTPCFAHRALLSHLRLDADGRVLRMDSFSTIIAPGARMGWVTASEQVIERIVRKWVAIYSCEGVNSIAAAKHPGYSVSLWNNINKWIGMNHRAIFQTQSTDR</sequence>
<dbReference type="Gene3D" id="3.40.640.10">
    <property type="entry name" value="Type I PLP-dependent aspartate aminotransferase-like (Major domain)"/>
    <property type="match status" value="1"/>
</dbReference>
<comment type="cofactor">
    <cofactor evidence="1">
        <name>pyridoxal 5'-phosphate</name>
        <dbReference type="ChEBI" id="CHEBI:597326"/>
    </cofactor>
</comment>
<name>A0A0G4PVQ8_PENC3</name>
<evidence type="ECO:0000256" key="4">
    <source>
        <dbReference type="ARBA" id="ARBA00022679"/>
    </source>
</evidence>
<dbReference type="STRING" id="1429867.A0A0G4PVQ8"/>
<protein>
    <submittedName>
        <fullName evidence="6">Str. FM013</fullName>
    </submittedName>
</protein>
<dbReference type="InterPro" id="IPR015421">
    <property type="entry name" value="PyrdxlP-dep_Trfase_major"/>
</dbReference>
<comment type="similarity">
    <text evidence="2">Belongs to the class-I pyridoxal-phosphate-dependent aminotransferase family.</text>
</comment>
<dbReference type="GO" id="GO:0008793">
    <property type="term" value="F:aromatic-amino-acid transaminase activity"/>
    <property type="evidence" value="ECO:0007669"/>
    <property type="project" value="TreeGrafter"/>
</dbReference>
<dbReference type="GO" id="GO:0009074">
    <property type="term" value="P:aromatic amino acid family catabolic process"/>
    <property type="evidence" value="ECO:0007669"/>
    <property type="project" value="TreeGrafter"/>
</dbReference>
<dbReference type="PANTHER" id="PTHR42790">
    <property type="entry name" value="AMINOTRANSFERASE"/>
    <property type="match status" value="1"/>
</dbReference>
<evidence type="ECO:0000313" key="6">
    <source>
        <dbReference type="EMBL" id="CRL30591.1"/>
    </source>
</evidence>
<dbReference type="GO" id="GO:0047536">
    <property type="term" value="F:2-aminoadipate transaminase activity"/>
    <property type="evidence" value="ECO:0007669"/>
    <property type="project" value="TreeGrafter"/>
</dbReference>
<dbReference type="InterPro" id="IPR050859">
    <property type="entry name" value="Class-I_PLP-dep_aminotransf"/>
</dbReference>
<keyword evidence="4" id="KW-0808">Transferase</keyword>
<keyword evidence="5" id="KW-0663">Pyridoxal phosphate</keyword>
<reference evidence="6 7" key="1">
    <citation type="journal article" date="2014" name="Nat. Commun.">
        <title>Multiple recent horizontal transfers of a large genomic region in cheese making fungi.</title>
        <authorList>
            <person name="Cheeseman K."/>
            <person name="Ropars J."/>
            <person name="Renault P."/>
            <person name="Dupont J."/>
            <person name="Gouzy J."/>
            <person name="Branca A."/>
            <person name="Abraham A.L."/>
            <person name="Ceppi M."/>
            <person name="Conseiller E."/>
            <person name="Debuchy R."/>
            <person name="Malagnac F."/>
            <person name="Goarin A."/>
            <person name="Silar P."/>
            <person name="Lacoste S."/>
            <person name="Sallet E."/>
            <person name="Bensimon A."/>
            <person name="Giraud T."/>
            <person name="Brygoo Y."/>
        </authorList>
    </citation>
    <scope>NUCLEOTIDE SEQUENCE [LARGE SCALE GENOMIC DNA]</scope>
    <source>
        <strain evidence="7">FM 013</strain>
    </source>
</reference>
<evidence type="ECO:0000256" key="1">
    <source>
        <dbReference type="ARBA" id="ARBA00001933"/>
    </source>
</evidence>